<dbReference type="GO" id="GO:0015562">
    <property type="term" value="F:efflux transmembrane transporter activity"/>
    <property type="evidence" value="ECO:0007669"/>
    <property type="project" value="TreeGrafter"/>
</dbReference>
<dbReference type="Gene3D" id="2.40.420.20">
    <property type="match status" value="1"/>
</dbReference>
<reference evidence="4" key="1">
    <citation type="journal article" date="2020" name="mSystems">
        <title>Genome- and Community-Level Interaction Insights into Carbon Utilization and Element Cycling Functions of Hydrothermarchaeota in Hydrothermal Sediment.</title>
        <authorList>
            <person name="Zhou Z."/>
            <person name="Liu Y."/>
            <person name="Xu W."/>
            <person name="Pan J."/>
            <person name="Luo Z.H."/>
            <person name="Li M."/>
        </authorList>
    </citation>
    <scope>NUCLEOTIDE SEQUENCE [LARGE SCALE GENOMIC DNA]</scope>
    <source>
        <strain evidence="4">SpSt-488</strain>
    </source>
</reference>
<accession>A0A7C4GHQ7</accession>
<protein>
    <submittedName>
        <fullName evidence="4">Efflux RND transporter periplasmic adaptor subunit</fullName>
    </submittedName>
</protein>
<sequence length="295" mass="31120">MKQPRMLLIPALCVALAVGCGPGRREKKTTRPAPAVEVATVRLDTVLRTVQLLGTIQGEEQALALPKFAGRVTEIARPEGSWVSEGEPILYVLNDIPGMDYKPGPVRAPVSGVIGRIYVEIGQTVGPTTPVAAVSRFSDRVKVKAPVSDRDIGFVKVGAQARVAVAGVSDGEVEGRVTQASPIVDPLSRAAMVEVTIPNRGGRLVPGMSASVRLTLERRSDVPTIPLSALFADGRSRVVVVENGIARVREVTTGLVGDELVEVKSGLNAGETVVTTGKERIRDGDAVTPVQGESR</sequence>
<dbReference type="Gene3D" id="2.40.30.170">
    <property type="match status" value="1"/>
</dbReference>
<comment type="similarity">
    <text evidence="1">Belongs to the membrane fusion protein (MFP) (TC 8.A.1) family.</text>
</comment>
<evidence type="ECO:0000259" key="2">
    <source>
        <dbReference type="Pfam" id="PF25954"/>
    </source>
</evidence>
<gene>
    <name evidence="4" type="ORF">ENS41_01095</name>
</gene>
<dbReference type="Pfam" id="PF25954">
    <property type="entry name" value="Beta-barrel_RND_2"/>
    <property type="match status" value="1"/>
</dbReference>
<name>A0A7C4GHQ7_UNCW3</name>
<feature type="domain" description="CusB-like beta-barrel" evidence="2">
    <location>
        <begin position="143"/>
        <end position="215"/>
    </location>
</feature>
<comment type="caution">
    <text evidence="4">The sequence shown here is derived from an EMBL/GenBank/DDBJ whole genome shotgun (WGS) entry which is preliminary data.</text>
</comment>
<evidence type="ECO:0000313" key="4">
    <source>
        <dbReference type="EMBL" id="HGK27539.1"/>
    </source>
</evidence>
<dbReference type="SUPFAM" id="SSF111369">
    <property type="entry name" value="HlyD-like secretion proteins"/>
    <property type="match status" value="1"/>
</dbReference>
<dbReference type="NCBIfam" id="TIGR01730">
    <property type="entry name" value="RND_mfp"/>
    <property type="match status" value="1"/>
</dbReference>
<proteinExistence type="inferred from homology"/>
<dbReference type="InterPro" id="IPR058637">
    <property type="entry name" value="YknX-like_C"/>
</dbReference>
<dbReference type="PROSITE" id="PS51257">
    <property type="entry name" value="PROKAR_LIPOPROTEIN"/>
    <property type="match status" value="1"/>
</dbReference>
<dbReference type="PANTHER" id="PTHR30469">
    <property type="entry name" value="MULTIDRUG RESISTANCE PROTEIN MDTA"/>
    <property type="match status" value="1"/>
</dbReference>
<organism evidence="4">
    <name type="scientific">candidate division WOR-3 bacterium</name>
    <dbReference type="NCBI Taxonomy" id="2052148"/>
    <lineage>
        <taxon>Bacteria</taxon>
        <taxon>Bacteria division WOR-3</taxon>
    </lineage>
</organism>
<dbReference type="GO" id="GO:1990281">
    <property type="term" value="C:efflux pump complex"/>
    <property type="evidence" value="ECO:0007669"/>
    <property type="project" value="TreeGrafter"/>
</dbReference>
<dbReference type="Pfam" id="PF25989">
    <property type="entry name" value="YknX_C"/>
    <property type="match status" value="1"/>
</dbReference>
<dbReference type="Gene3D" id="2.40.50.100">
    <property type="match status" value="1"/>
</dbReference>
<dbReference type="AlphaFoldDB" id="A0A7C4GHQ7"/>
<dbReference type="EMBL" id="DSUT01000017">
    <property type="protein sequence ID" value="HGK27539.1"/>
    <property type="molecule type" value="Genomic_DNA"/>
</dbReference>
<evidence type="ECO:0000256" key="1">
    <source>
        <dbReference type="ARBA" id="ARBA00009477"/>
    </source>
</evidence>
<feature type="domain" description="YknX-like C-terminal permuted SH3-like" evidence="3">
    <location>
        <begin position="224"/>
        <end position="288"/>
    </location>
</feature>
<dbReference type="InterPro" id="IPR058792">
    <property type="entry name" value="Beta-barrel_RND_2"/>
</dbReference>
<evidence type="ECO:0000259" key="3">
    <source>
        <dbReference type="Pfam" id="PF25989"/>
    </source>
</evidence>
<dbReference type="InterPro" id="IPR006143">
    <property type="entry name" value="RND_pump_MFP"/>
</dbReference>